<feature type="transmembrane region" description="Helical" evidence="1">
    <location>
        <begin position="271"/>
        <end position="296"/>
    </location>
</feature>
<reference evidence="2" key="1">
    <citation type="journal article" date="2021" name="Genome Biol. Evol.">
        <title>A High-Quality Reference Genome for a Parasitic Bivalve with Doubly Uniparental Inheritance (Bivalvia: Unionida).</title>
        <authorList>
            <person name="Smith C.H."/>
        </authorList>
    </citation>
    <scope>NUCLEOTIDE SEQUENCE</scope>
    <source>
        <strain evidence="2">CHS0354</strain>
    </source>
</reference>
<protein>
    <submittedName>
        <fullName evidence="2">Uncharacterized protein</fullName>
    </submittedName>
</protein>
<evidence type="ECO:0000313" key="3">
    <source>
        <dbReference type="Proteomes" id="UP001195483"/>
    </source>
</evidence>
<accession>A0AAE0RTK5</accession>
<keyword evidence="1" id="KW-0812">Transmembrane</keyword>
<evidence type="ECO:0000313" key="2">
    <source>
        <dbReference type="EMBL" id="KAK3579354.1"/>
    </source>
</evidence>
<dbReference type="Proteomes" id="UP001195483">
    <property type="component" value="Unassembled WGS sequence"/>
</dbReference>
<keyword evidence="3" id="KW-1185">Reference proteome</keyword>
<keyword evidence="1" id="KW-0472">Membrane</keyword>
<reference evidence="2" key="3">
    <citation type="submission" date="2023-05" db="EMBL/GenBank/DDBJ databases">
        <authorList>
            <person name="Smith C.H."/>
        </authorList>
    </citation>
    <scope>NUCLEOTIDE SEQUENCE</scope>
    <source>
        <strain evidence="2">CHS0354</strain>
        <tissue evidence="2">Mantle</tissue>
    </source>
</reference>
<organism evidence="2 3">
    <name type="scientific">Potamilus streckersoni</name>
    <dbReference type="NCBI Taxonomy" id="2493646"/>
    <lineage>
        <taxon>Eukaryota</taxon>
        <taxon>Metazoa</taxon>
        <taxon>Spiralia</taxon>
        <taxon>Lophotrochozoa</taxon>
        <taxon>Mollusca</taxon>
        <taxon>Bivalvia</taxon>
        <taxon>Autobranchia</taxon>
        <taxon>Heteroconchia</taxon>
        <taxon>Palaeoheterodonta</taxon>
        <taxon>Unionida</taxon>
        <taxon>Unionoidea</taxon>
        <taxon>Unionidae</taxon>
        <taxon>Ambleminae</taxon>
        <taxon>Lampsilini</taxon>
        <taxon>Potamilus</taxon>
    </lineage>
</organism>
<evidence type="ECO:0000256" key="1">
    <source>
        <dbReference type="SAM" id="Phobius"/>
    </source>
</evidence>
<gene>
    <name evidence="2" type="ORF">CHS0354_029648</name>
</gene>
<reference evidence="2" key="2">
    <citation type="journal article" date="2021" name="Genome Biol. Evol.">
        <title>Developing a high-quality reference genome for a parasitic bivalve with doubly uniparental inheritance (Bivalvia: Unionida).</title>
        <authorList>
            <person name="Smith C.H."/>
        </authorList>
    </citation>
    <scope>NUCLEOTIDE SEQUENCE</scope>
    <source>
        <strain evidence="2">CHS0354</strain>
        <tissue evidence="2">Mantle</tissue>
    </source>
</reference>
<dbReference type="AlphaFoldDB" id="A0AAE0RTK5"/>
<keyword evidence="1" id="KW-1133">Transmembrane helix</keyword>
<proteinExistence type="predicted"/>
<sequence length="332" mass="37695">MDLIQMLDAVTVFPCSLEKVDMSYCSEVSNSEQQTKDLVQECWNTEKSEIMISWQHEGGSLNEFFLHVTKNELDQGDIVMTKFCFRLYTSDPGQGTWSWAFTMTTHCLNLHLSYTMVNVRLLSKDGEPGLWEEFIYAQGAICSTPPNCNPWASDVSLIHHGTSGNVSVNVRKNIYVKEVFLILKEIKCNKTNNTERNEKMECEDAFCSAWLMNIPTGTYSLEIIPTCDEICEELRGCRQLYKEFALFLNPTGSPSLPPPVSTPFPPSVSSIIWISVIVALVVVLSVAVTVVGFLFMRWRRNVHIRQDAPVLEEDAVLREAIITQENNRLFDN</sequence>
<comment type="caution">
    <text evidence="2">The sequence shown here is derived from an EMBL/GenBank/DDBJ whole genome shotgun (WGS) entry which is preliminary data.</text>
</comment>
<dbReference type="EMBL" id="JAEAOA010001776">
    <property type="protein sequence ID" value="KAK3579354.1"/>
    <property type="molecule type" value="Genomic_DNA"/>
</dbReference>
<name>A0AAE0RTK5_9BIVA</name>